<name>A0A7C2Z9B9_9CREN</name>
<dbReference type="AlphaFoldDB" id="A0A7C2Z9B9"/>
<protein>
    <submittedName>
        <fullName evidence="1">Uncharacterized protein</fullName>
    </submittedName>
</protein>
<accession>A0A7C2Z9B9</accession>
<organism evidence="1">
    <name type="scientific">Ignisphaera aggregans</name>
    <dbReference type="NCBI Taxonomy" id="334771"/>
    <lineage>
        <taxon>Archaea</taxon>
        <taxon>Thermoproteota</taxon>
        <taxon>Thermoprotei</taxon>
        <taxon>Desulfurococcales</taxon>
        <taxon>Desulfurococcaceae</taxon>
        <taxon>Ignisphaera</taxon>
    </lineage>
</organism>
<evidence type="ECO:0000313" key="1">
    <source>
        <dbReference type="EMBL" id="HEW53421.1"/>
    </source>
</evidence>
<sequence>MATSRRRFTTLVDSRFEGRSIEIYVLSGEKLTGLIDEVAVNEIGLLVEGTPTIVPRTSILYMITGLSDIHGFGECCESDFVLDDDFIGSDISVKLVNGEEVSGRLVKITRNEIGVIQGNRALIIPKSSMVYVKILRR</sequence>
<comment type="caution">
    <text evidence="1">The sequence shown here is derived from an EMBL/GenBank/DDBJ whole genome shotgun (WGS) entry which is preliminary data.</text>
</comment>
<gene>
    <name evidence="1" type="ORF">ENO77_04610</name>
</gene>
<reference evidence="1" key="1">
    <citation type="journal article" date="2020" name="mSystems">
        <title>Genome- and Community-Level Interaction Insights into Carbon Utilization and Element Cycling Functions of Hydrothermarchaeota in Hydrothermal Sediment.</title>
        <authorList>
            <person name="Zhou Z."/>
            <person name="Liu Y."/>
            <person name="Xu W."/>
            <person name="Pan J."/>
            <person name="Luo Z.H."/>
            <person name="Li M."/>
        </authorList>
    </citation>
    <scope>NUCLEOTIDE SEQUENCE [LARGE SCALE GENOMIC DNA]</scope>
    <source>
        <strain evidence="1">SpSt-16</strain>
    </source>
</reference>
<dbReference type="Gene3D" id="2.30.30.100">
    <property type="match status" value="2"/>
</dbReference>
<dbReference type="EMBL" id="DSGT01000012">
    <property type="protein sequence ID" value="HEW53421.1"/>
    <property type="molecule type" value="Genomic_DNA"/>
</dbReference>
<proteinExistence type="predicted"/>